<gene>
    <name evidence="1" type="ORF">MNBD_BACTEROID07-2061</name>
</gene>
<evidence type="ECO:0000313" key="1">
    <source>
        <dbReference type="EMBL" id="VAW30431.1"/>
    </source>
</evidence>
<protein>
    <submittedName>
        <fullName evidence="1">Uncharacterized protein</fullName>
    </submittedName>
</protein>
<name>A0A3B0UHC0_9ZZZZ</name>
<reference evidence="1" key="1">
    <citation type="submission" date="2018-06" db="EMBL/GenBank/DDBJ databases">
        <authorList>
            <person name="Zhirakovskaya E."/>
        </authorList>
    </citation>
    <scope>NUCLEOTIDE SEQUENCE</scope>
</reference>
<dbReference type="AlphaFoldDB" id="A0A3B0UHC0"/>
<dbReference type="EMBL" id="UOET01000513">
    <property type="protein sequence ID" value="VAW30431.1"/>
    <property type="molecule type" value="Genomic_DNA"/>
</dbReference>
<accession>A0A3B0UHC0</accession>
<organism evidence="1">
    <name type="scientific">hydrothermal vent metagenome</name>
    <dbReference type="NCBI Taxonomy" id="652676"/>
    <lineage>
        <taxon>unclassified sequences</taxon>
        <taxon>metagenomes</taxon>
        <taxon>ecological metagenomes</taxon>
    </lineage>
</organism>
<proteinExistence type="predicted"/>
<sequence length="97" mass="11079">MNYRMFKTQIAGLLLLSFILLSVSLQAQNTTFVIKKNFLFTIPSRGLKTYEINVPVDAKNIRATVKVEDAVRVSKTDKVRTISGVLTIYVRQCWKIL</sequence>